<keyword evidence="1" id="KW-0472">Membrane</keyword>
<feature type="transmembrane region" description="Helical" evidence="1">
    <location>
        <begin position="106"/>
        <end position="126"/>
    </location>
</feature>
<evidence type="ECO:0000313" key="2">
    <source>
        <dbReference type="EMBL" id="NIH94021.1"/>
    </source>
</evidence>
<gene>
    <name evidence="2" type="ORF">FHU31_000977</name>
</gene>
<protein>
    <submittedName>
        <fullName evidence="2">Uncharacterized protein</fullName>
    </submittedName>
</protein>
<dbReference type="RefSeq" id="WP_167156382.1">
    <property type="nucleotide sequence ID" value="NZ_JAANOW010000001.1"/>
</dbReference>
<keyword evidence="3" id="KW-1185">Reference proteome</keyword>
<dbReference type="EMBL" id="JAANOW010000001">
    <property type="protein sequence ID" value="NIH94021.1"/>
    <property type="molecule type" value="Genomic_DNA"/>
</dbReference>
<feature type="transmembrane region" description="Helical" evidence="1">
    <location>
        <begin position="12"/>
        <end position="30"/>
    </location>
</feature>
<evidence type="ECO:0000256" key="1">
    <source>
        <dbReference type="SAM" id="Phobius"/>
    </source>
</evidence>
<proteinExistence type="predicted"/>
<sequence length="242" mass="26864">MSDTKGRGRSWQLLRYIAGFALCLLTVVAARAGMPWYWSVIVFCAAFLIILGRRRIFRPGVERTADEISCRYIPWFEGNAYYVNLALPLTGAAMLVAGLAPGNPVWLRFGGGILLLFTPIFLDSAIRLWRKSILRITPSTLTVPSAGPKFAPMELTRERVQAVAPKWVAEVSGAKALRVEISYHAADLTEPSETVLLGPQLTVEPQNLLDALLEWKDATADDPHELMDRIEQLLLGRFSAQV</sequence>
<keyword evidence="1" id="KW-0812">Transmembrane</keyword>
<evidence type="ECO:0000313" key="3">
    <source>
        <dbReference type="Proteomes" id="UP000547444"/>
    </source>
</evidence>
<name>A0A7X5TWF3_9MYCO</name>
<feature type="transmembrane region" description="Helical" evidence="1">
    <location>
        <begin position="81"/>
        <end position="100"/>
    </location>
</feature>
<accession>A0A7X5TWF3</accession>
<dbReference type="Proteomes" id="UP000547444">
    <property type="component" value="Unassembled WGS sequence"/>
</dbReference>
<keyword evidence="1" id="KW-1133">Transmembrane helix</keyword>
<dbReference type="AlphaFoldDB" id="A0A7X5TWF3"/>
<reference evidence="2 3" key="1">
    <citation type="submission" date="2020-03" db="EMBL/GenBank/DDBJ databases">
        <title>Sequencing the genomes of 1000 actinobacteria strains.</title>
        <authorList>
            <person name="Klenk H.-P."/>
        </authorList>
    </citation>
    <scope>NUCLEOTIDE SEQUENCE [LARGE SCALE GENOMIC DNA]</scope>
    <source>
        <strain evidence="2 3">DSM 44556</strain>
    </source>
</reference>
<feature type="transmembrane region" description="Helical" evidence="1">
    <location>
        <begin position="36"/>
        <end position="53"/>
    </location>
</feature>
<comment type="caution">
    <text evidence="2">The sequence shown here is derived from an EMBL/GenBank/DDBJ whole genome shotgun (WGS) entry which is preliminary data.</text>
</comment>
<organism evidence="2 3">
    <name type="scientific">Mycolicibacterium fluoranthenivorans</name>
    <dbReference type="NCBI Taxonomy" id="258505"/>
    <lineage>
        <taxon>Bacteria</taxon>
        <taxon>Bacillati</taxon>
        <taxon>Actinomycetota</taxon>
        <taxon>Actinomycetes</taxon>
        <taxon>Mycobacteriales</taxon>
        <taxon>Mycobacteriaceae</taxon>
        <taxon>Mycolicibacterium</taxon>
    </lineage>
</organism>